<evidence type="ECO:0000259" key="1">
    <source>
        <dbReference type="Pfam" id="PF00239"/>
    </source>
</evidence>
<evidence type="ECO:0000313" key="2">
    <source>
        <dbReference type="EMBL" id="NLD31311.1"/>
    </source>
</evidence>
<dbReference type="GO" id="GO:0000150">
    <property type="term" value="F:DNA strand exchange activity"/>
    <property type="evidence" value="ECO:0007669"/>
    <property type="project" value="InterPro"/>
</dbReference>
<organism evidence="2 3">
    <name type="scientific">Trichococcus flocculiformis</name>
    <dbReference type="NCBI Taxonomy" id="82803"/>
    <lineage>
        <taxon>Bacteria</taxon>
        <taxon>Bacillati</taxon>
        <taxon>Bacillota</taxon>
        <taxon>Bacilli</taxon>
        <taxon>Lactobacillales</taxon>
        <taxon>Carnobacteriaceae</taxon>
        <taxon>Trichococcus</taxon>
    </lineage>
</organism>
<comment type="caution">
    <text evidence="2">The sequence shown here is derived from an EMBL/GenBank/DDBJ whole genome shotgun (WGS) entry which is preliminary data.</text>
</comment>
<dbReference type="InterPro" id="IPR006119">
    <property type="entry name" value="Resolv_N"/>
</dbReference>
<sequence>MDDIKNAWIYCSIDAPEDVHGILKGQYEQLENYAAQMRFTVVGSSQDLGRGLKSMLPGLLSVLESAKAGAFQIFLVESISRIKVDAETASAFIKELMSYGITVFSPLEGKISI</sequence>
<gene>
    <name evidence="2" type="ORF">GX662_03515</name>
</gene>
<dbReference type="InterPro" id="IPR036162">
    <property type="entry name" value="Resolvase-like_N_sf"/>
</dbReference>
<reference evidence="2 3" key="1">
    <citation type="journal article" date="2020" name="Biotechnol. Biofuels">
        <title>New insights from the biogas microbiome by comprehensive genome-resolved metagenomics of nearly 1600 species originating from multiple anaerobic digesters.</title>
        <authorList>
            <person name="Campanaro S."/>
            <person name="Treu L."/>
            <person name="Rodriguez-R L.M."/>
            <person name="Kovalovszki A."/>
            <person name="Ziels R.M."/>
            <person name="Maus I."/>
            <person name="Zhu X."/>
            <person name="Kougias P.G."/>
            <person name="Basile A."/>
            <person name="Luo G."/>
            <person name="Schluter A."/>
            <person name="Konstantinidis K.T."/>
            <person name="Angelidaki I."/>
        </authorList>
    </citation>
    <scope>NUCLEOTIDE SEQUENCE [LARGE SCALE GENOMIC DNA]</scope>
    <source>
        <strain evidence="2">AS07pgkLD_105</strain>
    </source>
</reference>
<dbReference type="Gene3D" id="3.40.50.1390">
    <property type="entry name" value="Resolvase, N-terminal catalytic domain"/>
    <property type="match status" value="1"/>
</dbReference>
<evidence type="ECO:0000313" key="3">
    <source>
        <dbReference type="Proteomes" id="UP000589373"/>
    </source>
</evidence>
<dbReference type="Pfam" id="PF00239">
    <property type="entry name" value="Resolvase"/>
    <property type="match status" value="1"/>
</dbReference>
<protein>
    <submittedName>
        <fullName evidence="2">Recombinase family protein</fullName>
    </submittedName>
</protein>
<dbReference type="AlphaFoldDB" id="A0A847D1W5"/>
<name>A0A847D1W5_9LACT</name>
<dbReference type="RefSeq" id="WP_276642114.1">
    <property type="nucleotide sequence ID" value="NZ_JAAZCD010000080.1"/>
</dbReference>
<proteinExistence type="predicted"/>
<dbReference type="SUPFAM" id="SSF53041">
    <property type="entry name" value="Resolvase-like"/>
    <property type="match status" value="1"/>
</dbReference>
<dbReference type="EMBL" id="JAAZCD010000080">
    <property type="protein sequence ID" value="NLD31311.1"/>
    <property type="molecule type" value="Genomic_DNA"/>
</dbReference>
<dbReference type="Proteomes" id="UP000589373">
    <property type="component" value="Unassembled WGS sequence"/>
</dbReference>
<feature type="domain" description="Resolvase/invertase-type recombinase catalytic" evidence="1">
    <location>
        <begin position="23"/>
        <end position="105"/>
    </location>
</feature>
<accession>A0A847D1W5</accession>
<dbReference type="GO" id="GO:0003677">
    <property type="term" value="F:DNA binding"/>
    <property type="evidence" value="ECO:0007669"/>
    <property type="project" value="InterPro"/>
</dbReference>